<reference evidence="3 4" key="1">
    <citation type="submission" date="2019-06" db="EMBL/GenBank/DDBJ databases">
        <title>Draft genome sequence of the filamentous fungus Phialemoniopsis curvata isolated from diesel fuel.</title>
        <authorList>
            <person name="Varaljay V.A."/>
            <person name="Lyon W.J."/>
            <person name="Crouch A.L."/>
            <person name="Drake C.E."/>
            <person name="Hollomon J.M."/>
            <person name="Nadeau L.J."/>
            <person name="Nunn H.S."/>
            <person name="Stevenson B.S."/>
            <person name="Bojanowski C.L."/>
            <person name="Crookes-Goodson W.J."/>
        </authorList>
    </citation>
    <scope>NUCLEOTIDE SEQUENCE [LARGE SCALE GENOMIC DNA]</scope>
    <source>
        <strain evidence="3 4">D216</strain>
    </source>
</reference>
<dbReference type="AlphaFoldDB" id="A0A507AVT5"/>
<sequence>MRPRLTLRRLLQRPVRRWAGSSRRFTQNSPSFSRGRPQLPFLGIPLSTRQQFRYLTTERKQWIRYEVLLSLKYTVYIWAMVSCVTIAAFAVQQEWQEREHPTPPEWSYITRMRMRGAFFELNRKDVSRTDYVQVLQMLLDVLERLENPKIDGADIAESGVGGIVGEEAVRAFPGAKDLSKKSEQWRRGYFETLLAAAQAAEHVEGWVKDRTRGIVFPPEVVIGPSNPRPKPIPPGAKSAPREEDCDPMFPSPAQLYNKLMCTDGLTRRQHLETVLSFASWAAYREMPLASSLYQSALYIALPEEEASKINVEKWVQSLSRSGLTTSPSSNILEALTGYATYTARKGDVSDALPLFITLLKARQSLPDTSPKVLADRALEAGENENLAQKTLHAVKAFVKPPVYPPPPSDGTELPVRDEKERCQEAALHLHIGEIMYTARDSAREEGVAWTREGVDIAEEQLHKLGSATKNITAKTTCRECLATGLENWQTMVARLAKEEQEKKGSAQKSGWFGLWRDGKNEAAEGRWAAEEKVAKDRLRRAQDLLEDPEAPVRGASSILHA</sequence>
<dbReference type="STRING" id="1093900.A0A507AVT5"/>
<dbReference type="InParanoid" id="A0A507AVT5"/>
<feature type="region of interest" description="Disordered" evidence="1">
    <location>
        <begin position="542"/>
        <end position="561"/>
    </location>
</feature>
<feature type="transmembrane region" description="Helical" evidence="2">
    <location>
        <begin position="73"/>
        <end position="91"/>
    </location>
</feature>
<gene>
    <name evidence="3" type="ORF">E0L32_008480</name>
</gene>
<dbReference type="Proteomes" id="UP000319257">
    <property type="component" value="Unassembled WGS sequence"/>
</dbReference>
<organism evidence="3 4">
    <name type="scientific">Thyridium curvatum</name>
    <dbReference type="NCBI Taxonomy" id="1093900"/>
    <lineage>
        <taxon>Eukaryota</taxon>
        <taxon>Fungi</taxon>
        <taxon>Dikarya</taxon>
        <taxon>Ascomycota</taxon>
        <taxon>Pezizomycotina</taxon>
        <taxon>Sordariomycetes</taxon>
        <taxon>Sordariomycetidae</taxon>
        <taxon>Thyridiales</taxon>
        <taxon>Thyridiaceae</taxon>
        <taxon>Thyridium</taxon>
    </lineage>
</organism>
<keyword evidence="2" id="KW-0812">Transmembrane</keyword>
<evidence type="ECO:0000313" key="4">
    <source>
        <dbReference type="Proteomes" id="UP000319257"/>
    </source>
</evidence>
<dbReference type="RefSeq" id="XP_030992305.1">
    <property type="nucleotide sequence ID" value="XM_031143340.1"/>
</dbReference>
<keyword evidence="2" id="KW-1133">Transmembrane helix</keyword>
<evidence type="ECO:0000313" key="3">
    <source>
        <dbReference type="EMBL" id="TPX10594.1"/>
    </source>
</evidence>
<protein>
    <recommendedName>
        <fullName evidence="5">MFS maltose permease</fullName>
    </recommendedName>
</protein>
<keyword evidence="2" id="KW-0472">Membrane</keyword>
<evidence type="ECO:0000256" key="2">
    <source>
        <dbReference type="SAM" id="Phobius"/>
    </source>
</evidence>
<evidence type="ECO:0008006" key="5">
    <source>
        <dbReference type="Google" id="ProtNLM"/>
    </source>
</evidence>
<accession>A0A507AVT5</accession>
<dbReference type="OrthoDB" id="5408102at2759"/>
<proteinExistence type="predicted"/>
<dbReference type="GeneID" id="41975927"/>
<keyword evidence="4" id="KW-1185">Reference proteome</keyword>
<name>A0A507AVT5_9PEZI</name>
<evidence type="ECO:0000256" key="1">
    <source>
        <dbReference type="SAM" id="MobiDB-lite"/>
    </source>
</evidence>
<dbReference type="EMBL" id="SKBQ01000056">
    <property type="protein sequence ID" value="TPX10594.1"/>
    <property type="molecule type" value="Genomic_DNA"/>
</dbReference>
<comment type="caution">
    <text evidence="3">The sequence shown here is derived from an EMBL/GenBank/DDBJ whole genome shotgun (WGS) entry which is preliminary data.</text>
</comment>